<dbReference type="AlphaFoldDB" id="A0A016SZ81"/>
<evidence type="ECO:0000313" key="2">
    <source>
        <dbReference type="EMBL" id="EYB95757.1"/>
    </source>
</evidence>
<keyword evidence="3" id="KW-1185">Reference proteome</keyword>
<comment type="caution">
    <text evidence="2">The sequence shown here is derived from an EMBL/GenBank/DDBJ whole genome shotgun (WGS) entry which is preliminary data.</text>
</comment>
<name>A0A016SZ81_9BILA</name>
<protein>
    <submittedName>
        <fullName evidence="2">Uncharacterized protein</fullName>
    </submittedName>
</protein>
<proteinExistence type="predicted"/>
<organism evidence="2 3">
    <name type="scientific">Ancylostoma ceylanicum</name>
    <dbReference type="NCBI Taxonomy" id="53326"/>
    <lineage>
        <taxon>Eukaryota</taxon>
        <taxon>Metazoa</taxon>
        <taxon>Ecdysozoa</taxon>
        <taxon>Nematoda</taxon>
        <taxon>Chromadorea</taxon>
        <taxon>Rhabditida</taxon>
        <taxon>Rhabditina</taxon>
        <taxon>Rhabditomorpha</taxon>
        <taxon>Strongyloidea</taxon>
        <taxon>Ancylostomatidae</taxon>
        <taxon>Ancylostomatinae</taxon>
        <taxon>Ancylostoma</taxon>
    </lineage>
</organism>
<accession>A0A016SZ81</accession>
<evidence type="ECO:0000256" key="1">
    <source>
        <dbReference type="SAM" id="MobiDB-lite"/>
    </source>
</evidence>
<sequence length="94" mass="10246">MENQWNHNGSKLDKAKTQVATKDLADRSMFKKNCETADPAGMLQEGSASHSSTLYNGLHQTGCVKRCALLGCDWPIHVYVTAAAFEDTSSIEGK</sequence>
<dbReference type="EMBL" id="JARK01001492">
    <property type="protein sequence ID" value="EYB95757.1"/>
    <property type="molecule type" value="Genomic_DNA"/>
</dbReference>
<feature type="region of interest" description="Disordered" evidence="1">
    <location>
        <begin position="1"/>
        <end position="20"/>
    </location>
</feature>
<evidence type="ECO:0000313" key="3">
    <source>
        <dbReference type="Proteomes" id="UP000024635"/>
    </source>
</evidence>
<gene>
    <name evidence="2" type="primary">Acey_s0156.g3131</name>
    <name evidence="2" type="ORF">Y032_0156g3131</name>
</gene>
<reference evidence="3" key="1">
    <citation type="journal article" date="2015" name="Nat. Genet.">
        <title>The genome and transcriptome of the zoonotic hookworm Ancylostoma ceylanicum identify infection-specific gene families.</title>
        <authorList>
            <person name="Schwarz E.M."/>
            <person name="Hu Y."/>
            <person name="Antoshechkin I."/>
            <person name="Miller M.M."/>
            <person name="Sternberg P.W."/>
            <person name="Aroian R.V."/>
        </authorList>
    </citation>
    <scope>NUCLEOTIDE SEQUENCE</scope>
    <source>
        <strain evidence="3">HY135</strain>
    </source>
</reference>
<dbReference type="Proteomes" id="UP000024635">
    <property type="component" value="Unassembled WGS sequence"/>
</dbReference>